<dbReference type="InterPro" id="IPR029046">
    <property type="entry name" value="LolA/LolB/LppX"/>
</dbReference>
<feature type="region of interest" description="Disordered" evidence="1">
    <location>
        <begin position="292"/>
        <end position="322"/>
    </location>
</feature>
<dbReference type="PANTHER" id="PTHR37507:SF2">
    <property type="entry name" value="SPORULATION PROTEIN YDCC"/>
    <property type="match status" value="1"/>
</dbReference>
<dbReference type="Gene3D" id="2.50.20.10">
    <property type="entry name" value="Lipoprotein localisation LolA/LolB/LppX"/>
    <property type="match status" value="1"/>
</dbReference>
<dbReference type="PANTHER" id="PTHR37507">
    <property type="entry name" value="SPORULATION PROTEIN YDCC"/>
    <property type="match status" value="1"/>
</dbReference>
<dbReference type="InterPro" id="IPR052944">
    <property type="entry name" value="Sporulation_related"/>
</dbReference>
<evidence type="ECO:0000256" key="1">
    <source>
        <dbReference type="SAM" id="MobiDB-lite"/>
    </source>
</evidence>
<evidence type="ECO:0000313" key="4">
    <source>
        <dbReference type="Proteomes" id="UP001156441"/>
    </source>
</evidence>
<comment type="caution">
    <text evidence="3">The sequence shown here is derived from an EMBL/GenBank/DDBJ whole genome shotgun (WGS) entry which is preliminary data.</text>
</comment>
<feature type="signal peptide" evidence="2">
    <location>
        <begin position="1"/>
        <end position="31"/>
    </location>
</feature>
<keyword evidence="2" id="KW-0732">Signal</keyword>
<dbReference type="SUPFAM" id="SSF89392">
    <property type="entry name" value="Prokaryotic lipoproteins and lipoprotein localization factors"/>
    <property type="match status" value="1"/>
</dbReference>
<name>A0ABT2JHX1_9PSEU</name>
<gene>
    <name evidence="3" type="ORF">JT362_30595</name>
</gene>
<dbReference type="EMBL" id="JAFFZE010000025">
    <property type="protein sequence ID" value="MCT2587482.1"/>
    <property type="molecule type" value="Genomic_DNA"/>
</dbReference>
<evidence type="ECO:0008006" key="5">
    <source>
        <dbReference type="Google" id="ProtNLM"/>
    </source>
</evidence>
<evidence type="ECO:0000313" key="3">
    <source>
        <dbReference type="EMBL" id="MCT2587482.1"/>
    </source>
</evidence>
<dbReference type="RefSeq" id="WP_260195356.1">
    <property type="nucleotide sequence ID" value="NZ_JAFFZE010000025.1"/>
</dbReference>
<keyword evidence="4" id="KW-1185">Reference proteome</keyword>
<proteinExistence type="predicted"/>
<reference evidence="3 4" key="1">
    <citation type="submission" date="2021-02" db="EMBL/GenBank/DDBJ databases">
        <title>Actinophytocola xerophila sp. nov., isolated from soil of cotton cropping field.</title>
        <authorList>
            <person name="Huang R."/>
            <person name="Chen X."/>
            <person name="Ge X."/>
            <person name="Liu W."/>
        </authorList>
    </citation>
    <scope>NUCLEOTIDE SEQUENCE [LARGE SCALE GENOMIC DNA]</scope>
    <source>
        <strain evidence="3 4">S1-96</strain>
    </source>
</reference>
<feature type="compositionally biased region" description="Basic and acidic residues" evidence="1">
    <location>
        <begin position="296"/>
        <end position="313"/>
    </location>
</feature>
<feature type="chain" id="PRO_5045720965" description="Outer membrane lipoprotein carrier protein LolA" evidence="2">
    <location>
        <begin position="32"/>
        <end position="377"/>
    </location>
</feature>
<accession>A0ABT2JHX1</accession>
<dbReference type="Proteomes" id="UP001156441">
    <property type="component" value="Unassembled WGS sequence"/>
</dbReference>
<evidence type="ECO:0000256" key="2">
    <source>
        <dbReference type="SAM" id="SignalP"/>
    </source>
</evidence>
<protein>
    <recommendedName>
        <fullName evidence="5">Outer membrane lipoprotein carrier protein LolA</fullName>
    </recommendedName>
</protein>
<sequence length="377" mass="39584">METKKTVLSFAAAGTVAGVAGLVLLASPAGAGEAPPELPAISPDDLVESVLNTEIPALSGSVALENNLGLPLPGMPGSTDGAEIRVFTDGEGKHRVQLPDSGTETTVIDDGKTVWVWNSSERSVTKVPHGADGKAHEKPLESRFADPATAARELVDAMQKDSEVDVDGTARVADRPVYQLVLTPKPTERTLLREVRVSVDSETRVPLQVEVLANGQAEPAVKAGFTEFADGPQDASLFQFTPPEGATVTEQDPNEEFRGQAPKDLFGDLDLNTYGEGWDTVLTATIPNDMLTMPFDEARPGGDRGDRGDRGERGGFANGSDNPLELLGTLGKQVSGDFGTGYVISANVGTALITEDGKVAIGAVPEQVVIEAAEQMK</sequence>
<organism evidence="3 4">
    <name type="scientific">Actinophytocola gossypii</name>
    <dbReference type="NCBI Taxonomy" id="2812003"/>
    <lineage>
        <taxon>Bacteria</taxon>
        <taxon>Bacillati</taxon>
        <taxon>Actinomycetota</taxon>
        <taxon>Actinomycetes</taxon>
        <taxon>Pseudonocardiales</taxon>
        <taxon>Pseudonocardiaceae</taxon>
    </lineage>
</organism>